<keyword evidence="1" id="KW-0812">Transmembrane</keyword>
<evidence type="ECO:0000313" key="3">
    <source>
        <dbReference type="Proteomes" id="UP000178912"/>
    </source>
</evidence>
<proteinExistence type="predicted"/>
<keyword evidence="1" id="KW-0472">Membrane</keyword>
<protein>
    <submittedName>
        <fullName evidence="2">Uncharacterized protein</fullName>
    </submittedName>
</protein>
<dbReference type="EMBL" id="FJUX01000028">
    <property type="protein sequence ID" value="CZS96865.1"/>
    <property type="molecule type" value="Genomic_DNA"/>
</dbReference>
<organism evidence="2 3">
    <name type="scientific">Rhynchosporium agropyri</name>
    <dbReference type="NCBI Taxonomy" id="914238"/>
    <lineage>
        <taxon>Eukaryota</taxon>
        <taxon>Fungi</taxon>
        <taxon>Dikarya</taxon>
        <taxon>Ascomycota</taxon>
        <taxon>Pezizomycotina</taxon>
        <taxon>Leotiomycetes</taxon>
        <taxon>Helotiales</taxon>
        <taxon>Ploettnerulaceae</taxon>
        <taxon>Rhynchosporium</taxon>
    </lineage>
</organism>
<accession>A0A1E1KFP6</accession>
<evidence type="ECO:0000313" key="2">
    <source>
        <dbReference type="EMBL" id="CZS96865.1"/>
    </source>
</evidence>
<sequence length="93" mass="10381">MADRAGIRSLENERPLAWYRLMRANQSINLLLLLLYLNFFLHALIKAISSFANLAKRSTVSVSQKDSEKVDEMAFPTCVITDTAILGYGSGDD</sequence>
<dbReference type="Proteomes" id="UP000178912">
    <property type="component" value="Unassembled WGS sequence"/>
</dbReference>
<gene>
    <name evidence="2" type="ORF">RAG0_06032</name>
</gene>
<keyword evidence="3" id="KW-1185">Reference proteome</keyword>
<keyword evidence="1" id="KW-1133">Transmembrane helix</keyword>
<dbReference type="AlphaFoldDB" id="A0A1E1KFP6"/>
<reference evidence="3" key="1">
    <citation type="submission" date="2016-03" db="EMBL/GenBank/DDBJ databases">
        <authorList>
            <person name="Guldener U."/>
        </authorList>
    </citation>
    <scope>NUCLEOTIDE SEQUENCE [LARGE SCALE GENOMIC DNA]</scope>
    <source>
        <strain evidence="3">04CH-RAC-A.6.1</strain>
    </source>
</reference>
<name>A0A1E1KFP6_9HELO</name>
<evidence type="ECO:0000256" key="1">
    <source>
        <dbReference type="SAM" id="Phobius"/>
    </source>
</evidence>
<feature type="transmembrane region" description="Helical" evidence="1">
    <location>
        <begin position="28"/>
        <end position="48"/>
    </location>
</feature>